<dbReference type="SUPFAM" id="SSF53474">
    <property type="entry name" value="alpha/beta-Hydrolases"/>
    <property type="match status" value="1"/>
</dbReference>
<dbReference type="InterPro" id="IPR000073">
    <property type="entry name" value="AB_hydrolase_1"/>
</dbReference>
<dbReference type="InterPro" id="IPR029058">
    <property type="entry name" value="AB_hydrolase_fold"/>
</dbReference>
<reference evidence="2 3" key="1">
    <citation type="submission" date="2016-04" db="EMBL/GenBank/DDBJ databases">
        <title>Genome sequence of Clostridium magnum DSM 2767.</title>
        <authorList>
            <person name="Poehlein A."/>
            <person name="Uhlig R."/>
            <person name="Fischer R."/>
            <person name="Bahl H."/>
            <person name="Daniel R."/>
        </authorList>
    </citation>
    <scope>NUCLEOTIDE SEQUENCE [LARGE SCALE GENOMIC DNA]</scope>
    <source>
        <strain evidence="2 3">DSM 2767</strain>
    </source>
</reference>
<keyword evidence="3" id="KW-1185">Reference proteome</keyword>
<sequence length="234" mass="26971">MKEKISILIHGYNKNKNDMSTLSENLKKLNHKCISVNLPLTYKEIDHAAFIFEEIVEETLKEIGQDEKVNLIGHSTGGLIIRNYLLKPKNRDRINSCILIATPNNGSELADMASNYFNVLTYIFKTLKSLKTENVRRINFINDERIRIGAIAGKNNKLLLGKLLKEENDGRVTINSVYYEGLEDFVILPHQHKEIHYKWETAKLIDNFVETGKFTSECKLSDYGKIFIKGREYC</sequence>
<feature type="domain" description="AB hydrolase-1" evidence="1">
    <location>
        <begin position="7"/>
        <end position="133"/>
    </location>
</feature>
<dbReference type="PANTHER" id="PTHR37946:SF1">
    <property type="entry name" value="SLL1969 PROTEIN"/>
    <property type="match status" value="1"/>
</dbReference>
<dbReference type="GO" id="GO:0016787">
    <property type="term" value="F:hydrolase activity"/>
    <property type="evidence" value="ECO:0007669"/>
    <property type="project" value="UniProtKB-KW"/>
</dbReference>
<keyword evidence="2" id="KW-0378">Hydrolase</keyword>
<gene>
    <name evidence="2" type="ORF">CLMAG_57210</name>
</gene>
<dbReference type="STRING" id="1121326.CLMAG_57210"/>
<dbReference type="Pfam" id="PF00561">
    <property type="entry name" value="Abhydrolase_1"/>
    <property type="match status" value="1"/>
</dbReference>
<accession>A0A162QVG8</accession>
<protein>
    <submittedName>
        <fullName evidence="2">Alpha/beta hydrolase family protein</fullName>
    </submittedName>
</protein>
<evidence type="ECO:0000313" key="2">
    <source>
        <dbReference type="EMBL" id="KZL89023.1"/>
    </source>
</evidence>
<proteinExistence type="predicted"/>
<dbReference type="EMBL" id="LWAE01000012">
    <property type="protein sequence ID" value="KZL89023.1"/>
    <property type="molecule type" value="Genomic_DNA"/>
</dbReference>
<dbReference type="Gene3D" id="3.40.50.1820">
    <property type="entry name" value="alpha/beta hydrolase"/>
    <property type="match status" value="1"/>
</dbReference>
<organism evidence="2 3">
    <name type="scientific">Clostridium magnum DSM 2767</name>
    <dbReference type="NCBI Taxonomy" id="1121326"/>
    <lineage>
        <taxon>Bacteria</taxon>
        <taxon>Bacillati</taxon>
        <taxon>Bacillota</taxon>
        <taxon>Clostridia</taxon>
        <taxon>Eubacteriales</taxon>
        <taxon>Clostridiaceae</taxon>
        <taxon>Clostridium</taxon>
    </lineage>
</organism>
<evidence type="ECO:0000259" key="1">
    <source>
        <dbReference type="Pfam" id="PF00561"/>
    </source>
</evidence>
<name>A0A162QVG8_9CLOT</name>
<dbReference type="PATRIC" id="fig|1121326.3.peg.5779"/>
<comment type="caution">
    <text evidence="2">The sequence shown here is derived from an EMBL/GenBank/DDBJ whole genome shotgun (WGS) entry which is preliminary data.</text>
</comment>
<dbReference type="PANTHER" id="PTHR37946">
    <property type="entry name" value="SLL1969 PROTEIN"/>
    <property type="match status" value="1"/>
</dbReference>
<dbReference type="OrthoDB" id="9775557at2"/>
<dbReference type="AlphaFoldDB" id="A0A162QVG8"/>
<dbReference type="Proteomes" id="UP000076603">
    <property type="component" value="Unassembled WGS sequence"/>
</dbReference>
<dbReference type="RefSeq" id="WP_066630275.1">
    <property type="nucleotide sequence ID" value="NZ_FQXL01000020.1"/>
</dbReference>
<evidence type="ECO:0000313" key="3">
    <source>
        <dbReference type="Proteomes" id="UP000076603"/>
    </source>
</evidence>